<dbReference type="EC" id="1.2.7.11" evidence="2"/>
<dbReference type="NCBIfam" id="NF008819">
    <property type="entry name" value="PRK11865.1"/>
    <property type="match status" value="1"/>
</dbReference>
<dbReference type="CDD" id="cd03376">
    <property type="entry name" value="TPP_PFOR_porB_like"/>
    <property type="match status" value="1"/>
</dbReference>
<evidence type="ECO:0000259" key="5">
    <source>
        <dbReference type="Pfam" id="PF02775"/>
    </source>
</evidence>
<dbReference type="InterPro" id="IPR051479">
    <property type="entry name" value="PorB-like"/>
</dbReference>
<evidence type="ECO:0000313" key="6">
    <source>
        <dbReference type="EMBL" id="HHI48712.1"/>
    </source>
</evidence>
<dbReference type="InterPro" id="IPR029061">
    <property type="entry name" value="THDP-binding"/>
</dbReference>
<organism evidence="6">
    <name type="scientific">Candidatus Methanosuratincola petrocarbonis</name>
    <name type="common">ex Vanwonterghem et al. 2016</name>
    <dbReference type="NCBI Taxonomy" id="1867261"/>
    <lineage>
        <taxon>Archaea</taxon>
        <taxon>Thermoproteota</taxon>
        <taxon>Methanosuratincolia</taxon>
        <taxon>Candidatus Methanomethylicales</taxon>
        <taxon>Candidatus Methanomethylicaceae</taxon>
        <taxon>Candidatus Methanosuratincola (ex Vanwonterghem et al. 2016)</taxon>
    </lineage>
</organism>
<dbReference type="GO" id="GO:0030976">
    <property type="term" value="F:thiamine pyrophosphate binding"/>
    <property type="evidence" value="ECO:0007669"/>
    <property type="project" value="InterPro"/>
</dbReference>
<dbReference type="Gene3D" id="3.40.50.970">
    <property type="match status" value="2"/>
</dbReference>
<dbReference type="InterPro" id="IPR011766">
    <property type="entry name" value="TPP_enzyme_TPP-bd"/>
</dbReference>
<gene>
    <name evidence="6" type="ORF">ENL91_00905</name>
</gene>
<dbReference type="PANTHER" id="PTHR42897:SF2">
    <property type="entry name" value="PYRUVATE SYNTHASE SUBUNIT PORB"/>
    <property type="match status" value="1"/>
</dbReference>
<comment type="catalytic activity">
    <reaction evidence="4">
        <text>a 2-oxocarboxylate + 2 oxidized [2Fe-2S]-[ferredoxin] + CoA = an acyl-CoA + 2 reduced [2Fe-2S]-[ferredoxin] + CO2 + H(+)</text>
        <dbReference type="Rhea" id="RHEA:42316"/>
        <dbReference type="Rhea" id="RHEA-COMP:10000"/>
        <dbReference type="Rhea" id="RHEA-COMP:10001"/>
        <dbReference type="ChEBI" id="CHEBI:15378"/>
        <dbReference type="ChEBI" id="CHEBI:16526"/>
        <dbReference type="ChEBI" id="CHEBI:33737"/>
        <dbReference type="ChEBI" id="CHEBI:33738"/>
        <dbReference type="ChEBI" id="CHEBI:35179"/>
        <dbReference type="ChEBI" id="CHEBI:57287"/>
        <dbReference type="ChEBI" id="CHEBI:58342"/>
        <dbReference type="EC" id="1.2.7.11"/>
    </reaction>
</comment>
<comment type="subunit">
    <text evidence="1">Heterodimer composed of an alpha and a beta subunit.</text>
</comment>
<evidence type="ECO:0000256" key="4">
    <source>
        <dbReference type="ARBA" id="ARBA00048893"/>
    </source>
</evidence>
<evidence type="ECO:0000256" key="2">
    <source>
        <dbReference type="ARBA" id="ARBA00012691"/>
    </source>
</evidence>
<dbReference type="PANTHER" id="PTHR42897">
    <property type="entry name" value="PYRUVATE SYNTHASE SUBUNIT PORB"/>
    <property type="match status" value="1"/>
</dbReference>
<comment type="caution">
    <text evidence="6">The sequence shown here is derived from an EMBL/GenBank/DDBJ whole genome shotgun (WGS) entry which is preliminary data.</text>
</comment>
<proteinExistence type="predicted"/>
<name>A0A7J3UY42_9CREN</name>
<sequence>MSKIFKSVKDVPKEELLAPGHRLCAGCAAGTAVRQILKASGRNTIVVSPTGCLEVSTSYFPQSAWRVPWVHIAFENGAAVGAGISNALKVMQRKGKSEEKADVIVIGGDGGTFDIGLQSLSGAMERGDDILYVCYDNEAYMNTGIQRSSATPFGAATTTSPPGKRSIGQRTEKKDLVGIAIAHGIPYAATACPSYPFDLMNKVRKGLDVDGPALIHVLSPCPTGWRTETSDSIELGKLAVLTGLWPLYEAVNGEVRLTVQVPRREPVTKYLKAQGRFRHLDEEAVKKIQERADRNAKRFGMGPLREQQ</sequence>
<evidence type="ECO:0000256" key="1">
    <source>
        <dbReference type="ARBA" id="ARBA00011631"/>
    </source>
</evidence>
<reference evidence="6" key="1">
    <citation type="journal article" date="2020" name="mSystems">
        <title>Genome- and Community-Level Interaction Insights into Carbon Utilization and Element Cycling Functions of Hydrothermarchaeota in Hydrothermal Sediment.</title>
        <authorList>
            <person name="Zhou Z."/>
            <person name="Liu Y."/>
            <person name="Xu W."/>
            <person name="Pan J."/>
            <person name="Luo Z.H."/>
            <person name="Li M."/>
        </authorList>
    </citation>
    <scope>NUCLEOTIDE SEQUENCE [LARGE SCALE GENOMIC DNA]</scope>
    <source>
        <strain evidence="6">SpSt-1038</strain>
    </source>
</reference>
<accession>A0A7J3UY42</accession>
<dbReference type="Pfam" id="PF02775">
    <property type="entry name" value="TPP_enzyme_C"/>
    <property type="match status" value="1"/>
</dbReference>
<dbReference type="EMBL" id="DRVT01000011">
    <property type="protein sequence ID" value="HHI48712.1"/>
    <property type="molecule type" value="Genomic_DNA"/>
</dbReference>
<dbReference type="AlphaFoldDB" id="A0A7J3UY42"/>
<keyword evidence="3 6" id="KW-0560">Oxidoreductase</keyword>
<protein>
    <recommendedName>
        <fullName evidence="2">2-oxoacid oxidoreductase (ferredoxin)</fullName>
        <ecNumber evidence="2">1.2.7.11</ecNumber>
    </recommendedName>
</protein>
<dbReference type="SUPFAM" id="SSF52518">
    <property type="entry name" value="Thiamin diphosphate-binding fold (THDP-binding)"/>
    <property type="match status" value="1"/>
</dbReference>
<dbReference type="GO" id="GO:0019164">
    <property type="term" value="F:pyruvate synthase activity"/>
    <property type="evidence" value="ECO:0007669"/>
    <property type="project" value="UniProtKB-EC"/>
</dbReference>
<feature type="domain" description="Thiamine pyrophosphate enzyme TPP-binding" evidence="5">
    <location>
        <begin position="50"/>
        <end position="217"/>
    </location>
</feature>
<keyword evidence="6" id="KW-0670">Pyruvate</keyword>
<evidence type="ECO:0000256" key="3">
    <source>
        <dbReference type="ARBA" id="ARBA00023002"/>
    </source>
</evidence>